<dbReference type="InterPro" id="IPR011990">
    <property type="entry name" value="TPR-like_helical_dom_sf"/>
</dbReference>
<dbReference type="GO" id="GO:0033130">
    <property type="term" value="F:acetylcholine receptor binding"/>
    <property type="evidence" value="ECO:0007669"/>
    <property type="project" value="InterPro"/>
</dbReference>
<dbReference type="SUPFAM" id="SSF48452">
    <property type="entry name" value="TPR-like"/>
    <property type="match status" value="2"/>
</dbReference>
<evidence type="ECO:0000259" key="2">
    <source>
        <dbReference type="Pfam" id="PF10579"/>
    </source>
</evidence>
<reference evidence="4" key="2">
    <citation type="submission" date="2016-11" db="UniProtKB">
        <authorList>
            <consortium name="WormBaseParasite"/>
        </authorList>
    </citation>
    <scope>IDENTIFICATION</scope>
</reference>
<dbReference type="GO" id="GO:0031594">
    <property type="term" value="C:neuromuscular junction"/>
    <property type="evidence" value="ECO:0007669"/>
    <property type="project" value="TreeGrafter"/>
</dbReference>
<dbReference type="Proteomes" id="UP000095285">
    <property type="component" value="Unassembled WGS sequence"/>
</dbReference>
<dbReference type="STRING" id="7209.A0A1I7VLE5"/>
<organism evidence="3 4">
    <name type="scientific">Loa loa</name>
    <name type="common">Eye worm</name>
    <name type="synonym">Filaria loa</name>
    <dbReference type="NCBI Taxonomy" id="7209"/>
    <lineage>
        <taxon>Eukaryota</taxon>
        <taxon>Metazoa</taxon>
        <taxon>Ecdysozoa</taxon>
        <taxon>Nematoda</taxon>
        <taxon>Chromadorea</taxon>
        <taxon>Rhabditida</taxon>
        <taxon>Spirurina</taxon>
        <taxon>Spiruromorpha</taxon>
        <taxon>Filarioidea</taxon>
        <taxon>Onchocercidae</taxon>
        <taxon>Loa</taxon>
    </lineage>
</organism>
<feature type="compositionally biased region" description="Polar residues" evidence="1">
    <location>
        <begin position="517"/>
        <end position="528"/>
    </location>
</feature>
<sequence length="579" mass="65136">MGIRIEDNWISMGQRVAKHHMQSGVKLYHQRRHQQAIARWRAALRRLTNAEDRFITLGYMTQTYCDAGNYQQMLRYALQQTELANTQQDEFMKSEAFLNLAKAYERLADFGKAIGYGRASLQHPSMDPGTPGHAHLVVALSQLGFSQFQASLEAFEKAMCVANQYSDRLLELQVCVGLGVLFTLLRDLSKAILFLRNALTILEGVTINDVHAKYRSVILYHLSVVLRTNGSLADARATCDEAMKLAQETGNRSVYARCLCSMANICRDLGESEAKETFTKSWSRYEEAYRIMRQTNDRMGEILVLGSMARSASEYRTFYTGRCECQAIQLNKKCLEVAKAIGCRHAMMKCHLRLQDLYNQLNDEDSEELARRAVTSLTQEMELFCNFCGQRYGLQDMFTNIFSGVLKSKLSKVSMQSSTYGQRISEHTICFFVYRYSATTNYVFRKRANSAEDIPVQFTDQTTEPFGTVRSSAIEQQASCQRHLSVPLSHPTFRELKTVQIDVESPRTNATAVSTAIGSSPMNTLSNSQKHKSLPPSSKLPVCKVAGTLPISSVLNYSEEELRAGGPSVLPRGLTITDV</sequence>
<dbReference type="InterPro" id="IPR052480">
    <property type="entry name" value="RAPsyn"/>
</dbReference>
<dbReference type="Pfam" id="PF10579">
    <property type="entry name" value="Rapsyn_N"/>
    <property type="match status" value="1"/>
</dbReference>
<accession>A0A1I7VLE5</accession>
<evidence type="ECO:0000256" key="1">
    <source>
        <dbReference type="SAM" id="MobiDB-lite"/>
    </source>
</evidence>
<dbReference type="WBParaSite" id="EN70_3835">
    <property type="protein sequence ID" value="EN70_3835"/>
    <property type="gene ID" value="EN70_3835"/>
</dbReference>
<dbReference type="GO" id="GO:0043495">
    <property type="term" value="F:protein-membrane adaptor activity"/>
    <property type="evidence" value="ECO:0007669"/>
    <property type="project" value="InterPro"/>
</dbReference>
<dbReference type="AlphaFoldDB" id="A0A1I7VLE5"/>
<dbReference type="InterPro" id="IPR019734">
    <property type="entry name" value="TPR_rpt"/>
</dbReference>
<dbReference type="GO" id="GO:1900075">
    <property type="term" value="P:positive regulation of neuromuscular synaptic transmission"/>
    <property type="evidence" value="ECO:0007669"/>
    <property type="project" value="TreeGrafter"/>
</dbReference>
<dbReference type="InterPro" id="IPR019568">
    <property type="entry name" value="Rapsyn_myristoylation/link_N"/>
</dbReference>
<dbReference type="SMART" id="SM00028">
    <property type="entry name" value="TPR"/>
    <property type="match status" value="5"/>
</dbReference>
<protein>
    <submittedName>
        <fullName evidence="4">Rapsyn_N domain-containing protein</fullName>
    </submittedName>
</protein>
<evidence type="ECO:0000313" key="4">
    <source>
        <dbReference type="WBParaSite" id="EN70_3835"/>
    </source>
</evidence>
<feature type="domain" description="Rapsyn myristoylation/linker region N-terminal" evidence="2">
    <location>
        <begin position="12"/>
        <end position="85"/>
    </location>
</feature>
<dbReference type="GO" id="GO:0007271">
    <property type="term" value="P:synaptic transmission, cholinergic"/>
    <property type="evidence" value="ECO:0007669"/>
    <property type="project" value="TreeGrafter"/>
</dbReference>
<reference evidence="3" key="1">
    <citation type="submission" date="2012-04" db="EMBL/GenBank/DDBJ databases">
        <title>The Genome Sequence of Loa loa.</title>
        <authorList>
            <consortium name="The Broad Institute Genome Sequencing Platform"/>
            <consortium name="Broad Institute Genome Sequencing Center for Infectious Disease"/>
            <person name="Nutman T.B."/>
            <person name="Fink D.L."/>
            <person name="Russ C."/>
            <person name="Young S."/>
            <person name="Zeng Q."/>
            <person name="Gargeya S."/>
            <person name="Alvarado L."/>
            <person name="Berlin A."/>
            <person name="Chapman S.B."/>
            <person name="Chen Z."/>
            <person name="Freedman E."/>
            <person name="Gellesch M."/>
            <person name="Goldberg J."/>
            <person name="Griggs A."/>
            <person name="Gujja S."/>
            <person name="Heilman E.R."/>
            <person name="Heiman D."/>
            <person name="Howarth C."/>
            <person name="Mehta T."/>
            <person name="Neiman D."/>
            <person name="Pearson M."/>
            <person name="Roberts A."/>
            <person name="Saif S."/>
            <person name="Shea T."/>
            <person name="Shenoy N."/>
            <person name="Sisk P."/>
            <person name="Stolte C."/>
            <person name="Sykes S."/>
            <person name="White J."/>
            <person name="Yandava C."/>
            <person name="Haas B."/>
            <person name="Henn M.R."/>
            <person name="Nusbaum C."/>
            <person name="Birren B."/>
        </authorList>
    </citation>
    <scope>NUCLEOTIDE SEQUENCE [LARGE SCALE GENOMIC DNA]</scope>
</reference>
<keyword evidence="3" id="KW-1185">Reference proteome</keyword>
<dbReference type="PANTHER" id="PTHR46574:SF1">
    <property type="entry name" value="43 KDA RECEPTOR-ASSOCIATED PROTEIN OF THE SYNAPSE"/>
    <property type="match status" value="1"/>
</dbReference>
<feature type="region of interest" description="Disordered" evidence="1">
    <location>
        <begin position="517"/>
        <end position="536"/>
    </location>
</feature>
<proteinExistence type="predicted"/>
<dbReference type="GO" id="GO:0005886">
    <property type="term" value="C:plasma membrane"/>
    <property type="evidence" value="ECO:0007669"/>
    <property type="project" value="TreeGrafter"/>
</dbReference>
<dbReference type="PANTHER" id="PTHR46574">
    <property type="entry name" value="43 KDA RECEPTOR-ASSOCIATED PROTEIN OF THE SYNAPSE"/>
    <property type="match status" value="1"/>
</dbReference>
<evidence type="ECO:0000313" key="3">
    <source>
        <dbReference type="Proteomes" id="UP000095285"/>
    </source>
</evidence>
<name>A0A1I7VLE5_LOALO</name>
<dbReference type="Gene3D" id="1.25.40.10">
    <property type="entry name" value="Tetratricopeptide repeat domain"/>
    <property type="match status" value="3"/>
</dbReference>